<dbReference type="InterPro" id="IPR052969">
    <property type="entry name" value="Thr-specific_kinase-like"/>
</dbReference>
<keyword evidence="3" id="KW-0732">Signal</keyword>
<dbReference type="PANTHER" id="PTHR47763:SF1">
    <property type="entry name" value="DUF659 DOMAIN-CONTAINING PROTEIN"/>
    <property type="match status" value="1"/>
</dbReference>
<accession>A0A9P5YVI0</accession>
<gene>
    <name evidence="5" type="ORF">BDN70DRAFT_815288</name>
</gene>
<dbReference type="InterPro" id="IPR002035">
    <property type="entry name" value="VWF_A"/>
</dbReference>
<organism evidence="5 6">
    <name type="scientific">Pholiota conissans</name>
    <dbReference type="NCBI Taxonomy" id="109636"/>
    <lineage>
        <taxon>Eukaryota</taxon>
        <taxon>Fungi</taxon>
        <taxon>Dikarya</taxon>
        <taxon>Basidiomycota</taxon>
        <taxon>Agaricomycotina</taxon>
        <taxon>Agaricomycetes</taxon>
        <taxon>Agaricomycetidae</taxon>
        <taxon>Agaricales</taxon>
        <taxon>Agaricineae</taxon>
        <taxon>Strophariaceae</taxon>
        <taxon>Pholiota</taxon>
    </lineage>
</organism>
<dbReference type="OrthoDB" id="301415at2759"/>
<dbReference type="InterPro" id="IPR056861">
    <property type="entry name" value="HMCN1-like_VWA"/>
</dbReference>
<dbReference type="Gene3D" id="3.40.50.410">
    <property type="entry name" value="von Willebrand factor, type A domain"/>
    <property type="match status" value="1"/>
</dbReference>
<feature type="domain" description="VWFA" evidence="4">
    <location>
        <begin position="7"/>
        <end position="223"/>
    </location>
</feature>
<proteinExistence type="predicted"/>
<dbReference type="GO" id="GO:0004674">
    <property type="term" value="F:protein serine/threonine kinase activity"/>
    <property type="evidence" value="ECO:0007669"/>
    <property type="project" value="TreeGrafter"/>
</dbReference>
<dbReference type="EMBL" id="MU155368">
    <property type="protein sequence ID" value="KAF9474650.1"/>
    <property type="molecule type" value="Genomic_DNA"/>
</dbReference>
<dbReference type="InterPro" id="IPR036465">
    <property type="entry name" value="vWFA_dom_sf"/>
</dbReference>
<protein>
    <recommendedName>
        <fullName evidence="4">VWFA domain-containing protein</fullName>
    </recommendedName>
</protein>
<keyword evidence="2" id="KW-0964">Secreted</keyword>
<evidence type="ECO:0000259" key="4">
    <source>
        <dbReference type="PROSITE" id="PS50234"/>
    </source>
</evidence>
<dbReference type="GO" id="GO:0005737">
    <property type="term" value="C:cytoplasm"/>
    <property type="evidence" value="ECO:0007669"/>
    <property type="project" value="TreeGrafter"/>
</dbReference>
<evidence type="ECO:0000256" key="1">
    <source>
        <dbReference type="ARBA" id="ARBA00004613"/>
    </source>
</evidence>
<keyword evidence="6" id="KW-1185">Reference proteome</keyword>
<dbReference type="SUPFAM" id="SSF53300">
    <property type="entry name" value="vWA-like"/>
    <property type="match status" value="1"/>
</dbReference>
<sequence length="291" mass="31950">MSTLHSDIVFLQDTTGSQGCYIEAARKAIRDICDKISSAGHLDKSLIRFGLIAFRDHPPQDPTYVTKDFGFTNDIAQMQRDISSLTAYGGGDGPEAQTAALAAALNMSWVDNAAKLVILITDAPPHGLGERGDGFDASPDQNDPLVIARQMAERGMTLFVIACEPSLSSYYKYALDFYGALTRITSGQILPLLLAAQLGDYIIGTALEAMEIEKLVEQFQQSIYNDVYAKSMPVDKVVENLHEYMKANGTKIDTVIVEEVYSKTDASIQNQEEWMKAPKIAEGRGKVKQVR</sequence>
<evidence type="ECO:0000313" key="6">
    <source>
        <dbReference type="Proteomes" id="UP000807469"/>
    </source>
</evidence>
<name>A0A9P5YVI0_9AGAR</name>
<reference evidence="5" key="1">
    <citation type="submission" date="2020-11" db="EMBL/GenBank/DDBJ databases">
        <authorList>
            <consortium name="DOE Joint Genome Institute"/>
            <person name="Ahrendt S."/>
            <person name="Riley R."/>
            <person name="Andreopoulos W."/>
            <person name="Labutti K."/>
            <person name="Pangilinan J."/>
            <person name="Ruiz-Duenas F.J."/>
            <person name="Barrasa J.M."/>
            <person name="Sanchez-Garcia M."/>
            <person name="Camarero S."/>
            <person name="Miyauchi S."/>
            <person name="Serrano A."/>
            <person name="Linde D."/>
            <person name="Babiker R."/>
            <person name="Drula E."/>
            <person name="Ayuso-Fernandez I."/>
            <person name="Pacheco R."/>
            <person name="Padilla G."/>
            <person name="Ferreira P."/>
            <person name="Barriuso J."/>
            <person name="Kellner H."/>
            <person name="Castanera R."/>
            <person name="Alfaro M."/>
            <person name="Ramirez L."/>
            <person name="Pisabarro A.G."/>
            <person name="Kuo A."/>
            <person name="Tritt A."/>
            <person name="Lipzen A."/>
            <person name="He G."/>
            <person name="Yan M."/>
            <person name="Ng V."/>
            <person name="Cullen D."/>
            <person name="Martin F."/>
            <person name="Rosso M.-N."/>
            <person name="Henrissat B."/>
            <person name="Hibbett D."/>
            <person name="Martinez A.T."/>
            <person name="Grigoriev I.V."/>
        </authorList>
    </citation>
    <scope>NUCLEOTIDE SEQUENCE</scope>
    <source>
        <strain evidence="5">CIRM-BRFM 674</strain>
    </source>
</reference>
<dbReference type="CDD" id="cd00198">
    <property type="entry name" value="vWFA"/>
    <property type="match status" value="1"/>
</dbReference>
<evidence type="ECO:0000313" key="5">
    <source>
        <dbReference type="EMBL" id="KAF9474650.1"/>
    </source>
</evidence>
<dbReference type="Pfam" id="PF25106">
    <property type="entry name" value="VWA_4"/>
    <property type="match status" value="1"/>
</dbReference>
<comment type="caution">
    <text evidence="5">The sequence shown here is derived from an EMBL/GenBank/DDBJ whole genome shotgun (WGS) entry which is preliminary data.</text>
</comment>
<dbReference type="PROSITE" id="PS50234">
    <property type="entry name" value="VWFA"/>
    <property type="match status" value="1"/>
</dbReference>
<evidence type="ECO:0000256" key="2">
    <source>
        <dbReference type="ARBA" id="ARBA00022525"/>
    </source>
</evidence>
<dbReference type="SMART" id="SM00327">
    <property type="entry name" value="VWA"/>
    <property type="match status" value="1"/>
</dbReference>
<dbReference type="AlphaFoldDB" id="A0A9P5YVI0"/>
<comment type="subcellular location">
    <subcellularLocation>
        <location evidence="1">Secreted</location>
    </subcellularLocation>
</comment>
<dbReference type="PANTHER" id="PTHR47763">
    <property type="entry name" value="ALPHA-PROTEIN KINASE VWKA"/>
    <property type="match status" value="1"/>
</dbReference>
<evidence type="ECO:0000256" key="3">
    <source>
        <dbReference type="ARBA" id="ARBA00022729"/>
    </source>
</evidence>
<dbReference type="Proteomes" id="UP000807469">
    <property type="component" value="Unassembled WGS sequence"/>
</dbReference>